<dbReference type="GO" id="GO:0005576">
    <property type="term" value="C:extracellular region"/>
    <property type="evidence" value="ECO:0007669"/>
    <property type="project" value="UniProtKB-SubCell"/>
</dbReference>
<evidence type="ECO:0000256" key="4">
    <source>
        <dbReference type="ARBA" id="ARBA00022525"/>
    </source>
</evidence>
<keyword evidence="5" id="KW-0732">Signal</keyword>
<evidence type="ECO:0000256" key="6">
    <source>
        <dbReference type="ARBA" id="ARBA00022801"/>
    </source>
</evidence>
<dbReference type="PANTHER" id="PTHR11315:SF0">
    <property type="entry name" value="FOLATE GAMMA-GLUTAMYL HYDROLASE"/>
    <property type="match status" value="1"/>
</dbReference>
<dbReference type="InterPro" id="IPR011697">
    <property type="entry name" value="Peptidase_C26"/>
</dbReference>
<dbReference type="GO" id="GO:0046900">
    <property type="term" value="P:tetrahydrofolylpolyglutamate metabolic process"/>
    <property type="evidence" value="ECO:0000318"/>
    <property type="project" value="GO_Central"/>
</dbReference>
<evidence type="ECO:0000256" key="8">
    <source>
        <dbReference type="PIRSR" id="PIRSR615527-1"/>
    </source>
</evidence>
<dbReference type="PANTHER" id="PTHR11315">
    <property type="entry name" value="PROTEASE FAMILY C26 GAMMA-GLUTAMYL HYDROLASE"/>
    <property type="match status" value="1"/>
</dbReference>
<evidence type="ECO:0000256" key="3">
    <source>
        <dbReference type="ARBA" id="ARBA00012886"/>
    </source>
</evidence>
<evidence type="ECO:0000256" key="7">
    <source>
        <dbReference type="ARBA" id="ARBA00051589"/>
    </source>
</evidence>
<feature type="active site" evidence="9">
    <location>
        <position position="323"/>
    </location>
</feature>
<sequence>MAPPNPTPPSPSASAASNSDASNTSTSSSSSLPPLSLTSIAAAAAAASSSNQLNCLWIHFLIALCKEVTTCTAADADSTTEALLLPNKAVDSHAVSRVPRPIPKLKFTPVIGILSHPGNGGSGSSNKATKASYIAASYVKFVESAGARVIPLIYNEPLKVINEKLNLVNGVIFTGGTAKSGVYFDVVKSIFKSVLRRNDAGEQFPLLAICLGFELITMIVSEKKNILETFDAKNHASTLKIMGNIDVKETLFQSFPPDLLKKLSKERLVMQNHRYGISPKKFVKNDKLRGFFNILTITEDRKKQLYVSTVQAHKYPVTGVQWHPEKNAYDQSLSATPRSKDAVKVTKYVANFFVREARMSKNRPSTRKVLDNLIYNYSPTYCGKAGKEVYIFS</sequence>
<feature type="region of interest" description="Disordered" evidence="10">
    <location>
        <begin position="1"/>
        <end position="33"/>
    </location>
</feature>
<protein>
    <recommendedName>
        <fullName evidence="3 9">folate gamma-glutamyl hydrolase</fullName>
        <ecNumber evidence="3 9">3.4.19.9</ecNumber>
    </recommendedName>
</protein>
<dbReference type="EMBL" id="KI631699">
    <property type="protein sequence ID" value="EYU26311.1"/>
    <property type="molecule type" value="Genomic_DNA"/>
</dbReference>
<dbReference type="AlphaFoldDB" id="A0A022QEC2"/>
<comment type="catalytic activity">
    <reaction evidence="7 9">
        <text>(6S)-5,6,7,8-tetrahydrofolyl-(gamma-L-Glu)(n) + (n-1) H2O = (6S)-5,6,7,8-tetrahydrofolate + (n-1) L-glutamate</text>
        <dbReference type="Rhea" id="RHEA:56784"/>
        <dbReference type="Rhea" id="RHEA-COMP:14738"/>
        <dbReference type="ChEBI" id="CHEBI:15377"/>
        <dbReference type="ChEBI" id="CHEBI:29985"/>
        <dbReference type="ChEBI" id="CHEBI:57453"/>
        <dbReference type="ChEBI" id="CHEBI:141005"/>
        <dbReference type="EC" id="3.4.19.9"/>
    </reaction>
</comment>
<proteinExistence type="inferred from homology"/>
<evidence type="ECO:0000256" key="5">
    <source>
        <dbReference type="ARBA" id="ARBA00022729"/>
    </source>
</evidence>
<dbReference type="FunFam" id="3.40.50.880:FF:000024">
    <property type="entry name" value="Folate gamma-glutamyl hydrolase"/>
    <property type="match status" value="1"/>
</dbReference>
<name>A0A022QEC2_ERYGU</name>
<feature type="compositionally biased region" description="Pro residues" evidence="10">
    <location>
        <begin position="1"/>
        <end position="11"/>
    </location>
</feature>
<comment type="subcellular location">
    <subcellularLocation>
        <location evidence="1">Secreted</location>
        <location evidence="1">Extracellular space</location>
    </subcellularLocation>
</comment>
<reference evidence="11 12" key="1">
    <citation type="journal article" date="2013" name="Proc. Natl. Acad. Sci. U.S.A.">
        <title>Fine-scale variation in meiotic recombination in Mimulus inferred from population shotgun sequencing.</title>
        <authorList>
            <person name="Hellsten U."/>
            <person name="Wright K.M."/>
            <person name="Jenkins J."/>
            <person name="Shu S."/>
            <person name="Yuan Y."/>
            <person name="Wessler S.R."/>
            <person name="Schmutz J."/>
            <person name="Willis J.H."/>
            <person name="Rokhsar D.S."/>
        </authorList>
    </citation>
    <scope>NUCLEOTIDE SEQUENCE [LARGE SCALE GENOMIC DNA]</scope>
    <source>
        <strain evidence="12">cv. DUN x IM62</strain>
    </source>
</reference>
<evidence type="ECO:0000256" key="2">
    <source>
        <dbReference type="ARBA" id="ARBA00011083"/>
    </source>
</evidence>
<dbReference type="InterPro" id="IPR029062">
    <property type="entry name" value="Class_I_gatase-like"/>
</dbReference>
<dbReference type="GO" id="GO:0005773">
    <property type="term" value="C:vacuole"/>
    <property type="evidence" value="ECO:0000318"/>
    <property type="project" value="GO_Central"/>
</dbReference>
<evidence type="ECO:0000313" key="11">
    <source>
        <dbReference type="EMBL" id="EYU26311.1"/>
    </source>
</evidence>
<feature type="compositionally biased region" description="Low complexity" evidence="10">
    <location>
        <begin position="12"/>
        <end position="33"/>
    </location>
</feature>
<dbReference type="STRING" id="4155.A0A022QEC2"/>
<dbReference type="InterPro" id="IPR015527">
    <property type="entry name" value="Pept_C26_g-glut_hydrolase"/>
</dbReference>
<dbReference type="PROSITE" id="PS51273">
    <property type="entry name" value="GATASE_TYPE_1"/>
    <property type="match status" value="1"/>
</dbReference>
<dbReference type="EC" id="3.4.19.9" evidence="3 9"/>
<organism evidence="11 12">
    <name type="scientific">Erythranthe guttata</name>
    <name type="common">Yellow monkey flower</name>
    <name type="synonym">Mimulus guttatus</name>
    <dbReference type="NCBI Taxonomy" id="4155"/>
    <lineage>
        <taxon>Eukaryota</taxon>
        <taxon>Viridiplantae</taxon>
        <taxon>Streptophyta</taxon>
        <taxon>Embryophyta</taxon>
        <taxon>Tracheophyta</taxon>
        <taxon>Spermatophyta</taxon>
        <taxon>Magnoliopsida</taxon>
        <taxon>eudicotyledons</taxon>
        <taxon>Gunneridae</taxon>
        <taxon>Pentapetalae</taxon>
        <taxon>asterids</taxon>
        <taxon>lamiids</taxon>
        <taxon>Lamiales</taxon>
        <taxon>Phrymaceae</taxon>
        <taxon>Erythranthe</taxon>
    </lineage>
</organism>
<dbReference type="Proteomes" id="UP000030748">
    <property type="component" value="Unassembled WGS sequence"/>
</dbReference>
<dbReference type="eggNOG" id="KOG1559">
    <property type="taxonomic scope" value="Eukaryota"/>
</dbReference>
<evidence type="ECO:0000256" key="9">
    <source>
        <dbReference type="PROSITE-ProRule" id="PRU00607"/>
    </source>
</evidence>
<dbReference type="GO" id="GO:0034722">
    <property type="term" value="F:gamma-glutamyl-peptidase activity"/>
    <property type="evidence" value="ECO:0000318"/>
    <property type="project" value="GO_Central"/>
</dbReference>
<evidence type="ECO:0000313" key="12">
    <source>
        <dbReference type="Proteomes" id="UP000030748"/>
    </source>
</evidence>
<keyword evidence="12" id="KW-1185">Reference proteome</keyword>
<gene>
    <name evidence="11" type="ORF">MIMGU_mgv1a022410mg</name>
</gene>
<keyword evidence="6 9" id="KW-0378">Hydrolase</keyword>
<evidence type="ECO:0000256" key="1">
    <source>
        <dbReference type="ARBA" id="ARBA00004239"/>
    </source>
</evidence>
<evidence type="ECO:0000256" key="10">
    <source>
        <dbReference type="SAM" id="MobiDB-lite"/>
    </source>
</evidence>
<dbReference type="SUPFAM" id="SSF52317">
    <property type="entry name" value="Class I glutamine amidotransferase-like"/>
    <property type="match status" value="1"/>
</dbReference>
<dbReference type="Gene3D" id="3.40.50.880">
    <property type="match status" value="1"/>
</dbReference>
<feature type="active site" description="Proton donor" evidence="8">
    <location>
        <position position="323"/>
    </location>
</feature>
<keyword evidence="4" id="KW-0964">Secreted</keyword>
<accession>A0A022QEC2</accession>
<dbReference type="PROSITE" id="PS51275">
    <property type="entry name" value="PEPTIDASE_C26_GGH"/>
    <property type="match status" value="1"/>
</dbReference>
<comment type="similarity">
    <text evidence="2">Belongs to the peptidase C26 family.</text>
</comment>
<feature type="active site" description="Nucleophile" evidence="8 9">
    <location>
        <position position="210"/>
    </location>
</feature>
<dbReference type="Pfam" id="PF07722">
    <property type="entry name" value="Peptidase_C26"/>
    <property type="match status" value="1"/>
</dbReference>